<evidence type="ECO:0000313" key="2">
    <source>
        <dbReference type="EMBL" id="EKB63113.1"/>
    </source>
</evidence>
<dbReference type="AlphaFoldDB" id="K1MKZ0"/>
<gene>
    <name evidence="2" type="ORF">HMPREF9249_02146</name>
</gene>
<dbReference type="Proteomes" id="UP000004722">
    <property type="component" value="Unassembled WGS sequence"/>
</dbReference>
<dbReference type="RefSeq" id="WP_005726069.1">
    <property type="nucleotide sequence ID" value="NZ_JH932274.1"/>
</dbReference>
<dbReference type="PATRIC" id="fig|883092.3.peg.2126"/>
<dbReference type="HOGENOM" id="CLU_1852643_0_0_9"/>
<protein>
    <recommendedName>
        <fullName evidence="1">IrrE N-terminal-like domain-containing protein</fullName>
    </recommendedName>
</protein>
<feature type="domain" description="IrrE N-terminal-like" evidence="1">
    <location>
        <begin position="25"/>
        <end position="90"/>
    </location>
</feature>
<accession>K1MKZ0</accession>
<evidence type="ECO:0000313" key="3">
    <source>
        <dbReference type="Proteomes" id="UP000004722"/>
    </source>
</evidence>
<name>K1MKZ0_9LACO</name>
<reference evidence="2 3" key="1">
    <citation type="submission" date="2012-07" db="EMBL/GenBank/DDBJ databases">
        <title>The Genome Sequence of Lactobacillus crispatus FB077-07.</title>
        <authorList>
            <consortium name="The Broad Institute Genome Sequencing Platform"/>
            <person name="Earl A."/>
            <person name="Ward D."/>
            <person name="Feldgarden M."/>
            <person name="Gevers D."/>
            <person name="Saerens B."/>
            <person name="Vaneechoutte M."/>
            <person name="Walker B."/>
            <person name="Young S.K."/>
            <person name="Zeng Q."/>
            <person name="Gargeya S."/>
            <person name="Fitzgerald M."/>
            <person name="Haas B."/>
            <person name="Abouelleil A."/>
            <person name="Alvarado L."/>
            <person name="Arachchi H.M."/>
            <person name="Berlin A.M."/>
            <person name="Chapman S.B."/>
            <person name="Goldberg J."/>
            <person name="Griggs A."/>
            <person name="Gujja S."/>
            <person name="Hansen M."/>
            <person name="Howarth C."/>
            <person name="Imamovic A."/>
            <person name="Larimer J."/>
            <person name="McCowen C."/>
            <person name="Montmayeur A."/>
            <person name="Murphy C."/>
            <person name="Neiman D."/>
            <person name="Pearson M."/>
            <person name="Priest M."/>
            <person name="Roberts A."/>
            <person name="Saif S."/>
            <person name="Shea T."/>
            <person name="Sisk P."/>
            <person name="Sykes S."/>
            <person name="Wortman J."/>
            <person name="Nusbaum C."/>
            <person name="Birren B."/>
        </authorList>
    </citation>
    <scope>NUCLEOTIDE SEQUENCE [LARGE SCALE GENOMIC DNA]</scope>
    <source>
        <strain evidence="2 3">FB077-07</strain>
    </source>
</reference>
<dbReference type="EMBL" id="AGZG01000104">
    <property type="protein sequence ID" value="EKB63113.1"/>
    <property type="molecule type" value="Genomic_DNA"/>
</dbReference>
<organism evidence="2 3">
    <name type="scientific">Lactobacillus crispatus FB077-07</name>
    <dbReference type="NCBI Taxonomy" id="883092"/>
    <lineage>
        <taxon>Bacteria</taxon>
        <taxon>Bacillati</taxon>
        <taxon>Bacillota</taxon>
        <taxon>Bacilli</taxon>
        <taxon>Lactobacillales</taxon>
        <taxon>Lactobacillaceae</taxon>
        <taxon>Lactobacillus</taxon>
    </lineage>
</organism>
<proteinExistence type="predicted"/>
<dbReference type="OrthoDB" id="2307900at2"/>
<dbReference type="InterPro" id="IPR010359">
    <property type="entry name" value="IrrE_HExxH"/>
</dbReference>
<comment type="caution">
    <text evidence="2">The sequence shown here is derived from an EMBL/GenBank/DDBJ whole genome shotgun (WGS) entry which is preliminary data.</text>
</comment>
<sequence>MDSNLKRLLKRNYLGVAYLPIHGKGYLVRTKGNKKDYIIVNENLSDEETEKVILHEIGHYEHDKEVLGSYKHNLRSRAISEHEANKFMIHQEIKSYINQGYDAININYVNLADSLGTKDYFQVKEELEKYCE</sequence>
<evidence type="ECO:0000259" key="1">
    <source>
        <dbReference type="Pfam" id="PF06114"/>
    </source>
</evidence>
<dbReference type="Pfam" id="PF06114">
    <property type="entry name" value="Peptidase_M78"/>
    <property type="match status" value="1"/>
</dbReference>
<dbReference type="Gene3D" id="1.10.10.2910">
    <property type="match status" value="1"/>
</dbReference>